<evidence type="ECO:0000313" key="3">
    <source>
        <dbReference type="Proteomes" id="UP000326759"/>
    </source>
</evidence>
<dbReference type="EMBL" id="SEYY01002446">
    <property type="protein sequence ID" value="KAB7504763.1"/>
    <property type="molecule type" value="Genomic_DNA"/>
</dbReference>
<sequence length="122" mass="14005">MRSGGYGHYTRIIWGKTCYIGCGASKYYDGTWYNYFVACNYCEGGNYLGQAVYDVPCKNSKKYSNLCCNGLRRNMKAFDALFLKHEEKLLVEILKRVRGLMIYSDSTMRKGTASMITILVRQ</sequence>
<gene>
    <name evidence="2" type="ORF">Anas_12477</name>
</gene>
<dbReference type="InterPro" id="IPR001283">
    <property type="entry name" value="CRISP-related"/>
</dbReference>
<proteinExistence type="predicted"/>
<dbReference type="Gene3D" id="3.40.33.10">
    <property type="entry name" value="CAP"/>
    <property type="match status" value="1"/>
</dbReference>
<keyword evidence="3" id="KW-1185">Reference proteome</keyword>
<evidence type="ECO:0000313" key="2">
    <source>
        <dbReference type="EMBL" id="KAB7504763.1"/>
    </source>
</evidence>
<evidence type="ECO:0000259" key="1">
    <source>
        <dbReference type="Pfam" id="PF00188"/>
    </source>
</evidence>
<reference evidence="2 3" key="1">
    <citation type="journal article" date="2019" name="PLoS Biol.">
        <title>Sex chromosomes control vertical transmission of feminizing Wolbachia symbionts in an isopod.</title>
        <authorList>
            <person name="Becking T."/>
            <person name="Chebbi M.A."/>
            <person name="Giraud I."/>
            <person name="Moumen B."/>
            <person name="Laverre T."/>
            <person name="Caubet Y."/>
            <person name="Peccoud J."/>
            <person name="Gilbert C."/>
            <person name="Cordaux R."/>
        </authorList>
    </citation>
    <scope>NUCLEOTIDE SEQUENCE [LARGE SCALE GENOMIC DNA]</scope>
    <source>
        <strain evidence="2">ANa2</strain>
        <tissue evidence="2">Whole body excluding digestive tract and cuticle</tissue>
    </source>
</reference>
<dbReference type="InterPro" id="IPR014044">
    <property type="entry name" value="CAP_dom"/>
</dbReference>
<dbReference type="AlphaFoldDB" id="A0A5N5TDN5"/>
<dbReference type="SUPFAM" id="SSF55797">
    <property type="entry name" value="PR-1-like"/>
    <property type="match status" value="1"/>
</dbReference>
<organism evidence="2 3">
    <name type="scientific">Armadillidium nasatum</name>
    <dbReference type="NCBI Taxonomy" id="96803"/>
    <lineage>
        <taxon>Eukaryota</taxon>
        <taxon>Metazoa</taxon>
        <taxon>Ecdysozoa</taxon>
        <taxon>Arthropoda</taxon>
        <taxon>Crustacea</taxon>
        <taxon>Multicrustacea</taxon>
        <taxon>Malacostraca</taxon>
        <taxon>Eumalacostraca</taxon>
        <taxon>Peracarida</taxon>
        <taxon>Isopoda</taxon>
        <taxon>Oniscidea</taxon>
        <taxon>Crinocheta</taxon>
        <taxon>Armadillidiidae</taxon>
        <taxon>Armadillidium</taxon>
    </lineage>
</organism>
<dbReference type="Proteomes" id="UP000326759">
    <property type="component" value="Unassembled WGS sequence"/>
</dbReference>
<dbReference type="InterPro" id="IPR035940">
    <property type="entry name" value="CAP_sf"/>
</dbReference>
<feature type="domain" description="SCP" evidence="1">
    <location>
        <begin position="6"/>
        <end position="41"/>
    </location>
</feature>
<dbReference type="OrthoDB" id="414826at2759"/>
<accession>A0A5N5TDN5</accession>
<dbReference type="PRINTS" id="PR00837">
    <property type="entry name" value="V5TPXLIKE"/>
</dbReference>
<dbReference type="Pfam" id="PF00188">
    <property type="entry name" value="CAP"/>
    <property type="match status" value="1"/>
</dbReference>
<protein>
    <recommendedName>
        <fullName evidence="1">SCP domain-containing protein</fullName>
    </recommendedName>
</protein>
<name>A0A5N5TDN5_9CRUS</name>
<comment type="caution">
    <text evidence="2">The sequence shown here is derived from an EMBL/GenBank/DDBJ whole genome shotgun (WGS) entry which is preliminary data.</text>
</comment>